<dbReference type="SUPFAM" id="SSF47565">
    <property type="entry name" value="Insect pheromone/odorant-binding proteins"/>
    <property type="match status" value="1"/>
</dbReference>
<dbReference type="CDD" id="cd23992">
    <property type="entry name" value="PBP_GOBP"/>
    <property type="match status" value="1"/>
</dbReference>
<dbReference type="EMBL" id="JXJN01010965">
    <property type="status" value="NOT_ANNOTATED_CDS"/>
    <property type="molecule type" value="Genomic_DNA"/>
</dbReference>
<proteinExistence type="predicted"/>
<sequence>MQSWFLLLIIGQTVTIILGVKPMVQRYNDTIGPETQRIEKECLKEESIPGNFDLPHYSVTEHFLGQIQHATVIPKNAKCFFRCWYKKYGILKSNFVTSVGPIPELRRHMLECNHVAREWAHSHSNGDECEFAWSFYNCVHQTVMKCIT</sequence>
<reference evidence="3" key="1">
    <citation type="submission" date="2015-01" db="EMBL/GenBank/DDBJ databases">
        <authorList>
            <person name="Aksoy S."/>
            <person name="Warren W."/>
            <person name="Wilson R.K."/>
        </authorList>
    </citation>
    <scope>NUCLEOTIDE SEQUENCE [LARGE SCALE GENOMIC DNA]</scope>
    <source>
        <strain evidence="3">IAEA</strain>
    </source>
</reference>
<reference evidence="2" key="2">
    <citation type="submission" date="2020-05" db="UniProtKB">
        <authorList>
            <consortium name="EnsemblMetazoa"/>
        </authorList>
    </citation>
    <scope>IDENTIFICATION</scope>
    <source>
        <strain evidence="2">IAEA</strain>
    </source>
</reference>
<protein>
    <submittedName>
        <fullName evidence="2">Uncharacterized protein</fullName>
    </submittedName>
</protein>
<dbReference type="InterPro" id="IPR006170">
    <property type="entry name" value="PBP/GOBP"/>
</dbReference>
<evidence type="ECO:0000313" key="2">
    <source>
        <dbReference type="EnsemblMetazoa" id="GPPI023913-PA"/>
    </source>
</evidence>
<keyword evidence="3" id="KW-1185">Reference proteome</keyword>
<dbReference type="Proteomes" id="UP000092460">
    <property type="component" value="Unassembled WGS sequence"/>
</dbReference>
<dbReference type="EnsemblMetazoa" id="GPPI023913-RA">
    <property type="protein sequence ID" value="GPPI023913-PA"/>
    <property type="gene ID" value="GPPI023913"/>
</dbReference>
<evidence type="ECO:0000256" key="1">
    <source>
        <dbReference type="SAM" id="SignalP"/>
    </source>
</evidence>
<dbReference type="VEuPathDB" id="VectorBase:GPPI023913"/>
<feature type="chain" id="PRO_5017772229" evidence="1">
    <location>
        <begin position="20"/>
        <end position="148"/>
    </location>
</feature>
<evidence type="ECO:0000313" key="3">
    <source>
        <dbReference type="Proteomes" id="UP000092460"/>
    </source>
</evidence>
<dbReference type="GO" id="GO:0005549">
    <property type="term" value="F:odorant binding"/>
    <property type="evidence" value="ECO:0007669"/>
    <property type="project" value="InterPro"/>
</dbReference>
<keyword evidence="1" id="KW-0732">Signal</keyword>
<name>A0A1B0BAG0_9MUSC</name>
<feature type="signal peptide" evidence="1">
    <location>
        <begin position="1"/>
        <end position="19"/>
    </location>
</feature>
<dbReference type="Gene3D" id="1.10.238.20">
    <property type="entry name" value="Pheromone/general odorant binding protein domain"/>
    <property type="match status" value="1"/>
</dbReference>
<organism evidence="2 3">
    <name type="scientific">Glossina palpalis gambiensis</name>
    <dbReference type="NCBI Taxonomy" id="67801"/>
    <lineage>
        <taxon>Eukaryota</taxon>
        <taxon>Metazoa</taxon>
        <taxon>Ecdysozoa</taxon>
        <taxon>Arthropoda</taxon>
        <taxon>Hexapoda</taxon>
        <taxon>Insecta</taxon>
        <taxon>Pterygota</taxon>
        <taxon>Neoptera</taxon>
        <taxon>Endopterygota</taxon>
        <taxon>Diptera</taxon>
        <taxon>Brachycera</taxon>
        <taxon>Muscomorpha</taxon>
        <taxon>Hippoboscoidea</taxon>
        <taxon>Glossinidae</taxon>
        <taxon>Glossina</taxon>
    </lineage>
</organism>
<dbReference type="AlphaFoldDB" id="A0A1B0BAG0"/>
<accession>A0A1B0BAG0</accession>
<dbReference type="InterPro" id="IPR036728">
    <property type="entry name" value="PBP_GOBP_sf"/>
</dbReference>
<dbReference type="Pfam" id="PF01395">
    <property type="entry name" value="PBP_GOBP"/>
    <property type="match status" value="1"/>
</dbReference>